<evidence type="ECO:0000256" key="1">
    <source>
        <dbReference type="ARBA" id="ARBA00022490"/>
    </source>
</evidence>
<keyword evidence="3 7" id="KW-0378">Hydrolase</keyword>
<protein>
    <submittedName>
        <fullName evidence="7">Exodeoxyribonuclease VII large subunit</fullName>
        <ecNumber evidence="7">3.1.11.6</ecNumber>
    </submittedName>
</protein>
<gene>
    <name evidence="7" type="ORF">MNB_SV-6-1944</name>
</gene>
<dbReference type="AlphaFoldDB" id="A0A1W1BPW3"/>
<dbReference type="EC" id="3.1.11.6" evidence="7"/>
<dbReference type="CDD" id="cd04489">
    <property type="entry name" value="ExoVII_LU_OBF"/>
    <property type="match status" value="1"/>
</dbReference>
<sequence>MSSSMISVNALNIKIKSLLEATFLHIKVEGEIASVTYHQSSGHIYFSIKDDKSSIKCVMFRSNAQKLKFRLEKGEHIVVDGSVGVYTPRGEYQFYATNIEPYGKGTLALAYEQLKSRLKDKGYFDSDRKKPMPKNIEKMVFVTAKDSAALHDMVKVVEKRYPLVEVTIVDTLVQGDRAPQEIADALYHADSIGADVIVVGRGGGSVEDLWAFNEEIVADTIFALDTPVVSAVGHEIDVMISDFVADLRAPTPSAAIEMILPDKQEMLYMLDEYLERFSDRVNQLLHIKRESLKDKLESLHQHSIGRQLQKKLDESKHLEDEYRARVEMRLHYYSSHIPIQIARLKQQIEFILSRAKDQENILREAILLNNPRDRVKKGWGKISLNGKVTTLESINIGDSFIVEDSDTKIEAICQQKTNF</sequence>
<dbReference type="Pfam" id="PF13742">
    <property type="entry name" value="tRNA_anti_2"/>
    <property type="match status" value="1"/>
</dbReference>
<dbReference type="InterPro" id="IPR020579">
    <property type="entry name" value="Exonuc_VII_lsu_C"/>
</dbReference>
<feature type="domain" description="OB-fold nucleic acid binding" evidence="6">
    <location>
        <begin position="6"/>
        <end position="100"/>
    </location>
</feature>
<dbReference type="GO" id="GO:0008855">
    <property type="term" value="F:exodeoxyribonuclease VII activity"/>
    <property type="evidence" value="ECO:0007669"/>
    <property type="project" value="UniProtKB-EC"/>
</dbReference>
<dbReference type="PANTHER" id="PTHR30008">
    <property type="entry name" value="EXODEOXYRIBONUCLEASE 7 LARGE SUBUNIT"/>
    <property type="match status" value="1"/>
</dbReference>
<dbReference type="HAMAP" id="MF_00378">
    <property type="entry name" value="Exonuc_7_L"/>
    <property type="match status" value="1"/>
</dbReference>
<evidence type="ECO:0000259" key="5">
    <source>
        <dbReference type="Pfam" id="PF02601"/>
    </source>
</evidence>
<evidence type="ECO:0000259" key="6">
    <source>
        <dbReference type="Pfam" id="PF13742"/>
    </source>
</evidence>
<evidence type="ECO:0000256" key="2">
    <source>
        <dbReference type="ARBA" id="ARBA00022722"/>
    </source>
</evidence>
<dbReference type="GO" id="GO:0003676">
    <property type="term" value="F:nucleic acid binding"/>
    <property type="evidence" value="ECO:0007669"/>
    <property type="project" value="InterPro"/>
</dbReference>
<dbReference type="PANTHER" id="PTHR30008:SF0">
    <property type="entry name" value="EXODEOXYRIBONUCLEASE 7 LARGE SUBUNIT"/>
    <property type="match status" value="1"/>
</dbReference>
<reference evidence="7" key="1">
    <citation type="submission" date="2016-10" db="EMBL/GenBank/DDBJ databases">
        <authorList>
            <person name="de Groot N.N."/>
        </authorList>
    </citation>
    <scope>NUCLEOTIDE SEQUENCE</scope>
</reference>
<dbReference type="GO" id="GO:0006308">
    <property type="term" value="P:DNA catabolic process"/>
    <property type="evidence" value="ECO:0007669"/>
    <property type="project" value="InterPro"/>
</dbReference>
<organism evidence="7">
    <name type="scientific">hydrothermal vent metagenome</name>
    <dbReference type="NCBI Taxonomy" id="652676"/>
    <lineage>
        <taxon>unclassified sequences</taxon>
        <taxon>metagenomes</taxon>
        <taxon>ecological metagenomes</taxon>
    </lineage>
</organism>
<name>A0A1W1BPW3_9ZZZZ</name>
<evidence type="ECO:0000313" key="7">
    <source>
        <dbReference type="EMBL" id="SFV55517.1"/>
    </source>
</evidence>
<feature type="domain" description="Exonuclease VII large subunit C-terminal" evidence="5">
    <location>
        <begin position="123"/>
        <end position="370"/>
    </location>
</feature>
<dbReference type="InterPro" id="IPR003753">
    <property type="entry name" value="Exonuc_VII_L"/>
</dbReference>
<keyword evidence="2" id="KW-0540">Nuclease</keyword>
<dbReference type="NCBIfam" id="TIGR00237">
    <property type="entry name" value="xseA"/>
    <property type="match status" value="1"/>
</dbReference>
<evidence type="ECO:0000256" key="4">
    <source>
        <dbReference type="ARBA" id="ARBA00022839"/>
    </source>
</evidence>
<dbReference type="GO" id="GO:0009318">
    <property type="term" value="C:exodeoxyribonuclease VII complex"/>
    <property type="evidence" value="ECO:0007669"/>
    <property type="project" value="InterPro"/>
</dbReference>
<evidence type="ECO:0000256" key="3">
    <source>
        <dbReference type="ARBA" id="ARBA00022801"/>
    </source>
</evidence>
<accession>A0A1W1BPW3</accession>
<dbReference type="EMBL" id="FPHC01000037">
    <property type="protein sequence ID" value="SFV55517.1"/>
    <property type="molecule type" value="Genomic_DNA"/>
</dbReference>
<dbReference type="Pfam" id="PF02601">
    <property type="entry name" value="Exonuc_VII_L"/>
    <property type="match status" value="1"/>
</dbReference>
<keyword evidence="1" id="KW-0963">Cytoplasm</keyword>
<keyword evidence="4" id="KW-0269">Exonuclease</keyword>
<dbReference type="Gene3D" id="2.40.50.1010">
    <property type="match status" value="1"/>
</dbReference>
<proteinExistence type="inferred from homology"/>
<dbReference type="InterPro" id="IPR025824">
    <property type="entry name" value="OB-fold_nuc-bd_dom"/>
</dbReference>